<name>A0A894KS14_9REOV</name>
<accession>A0A894KS14</accession>
<reference evidence="1" key="1">
    <citation type="submission" date="2020-12" db="EMBL/GenBank/DDBJ databases">
        <authorList>
            <person name="de Oliveira Viadanna P.H."/>
            <person name="Rodrigues T.C.S."/>
            <person name="Campos Krauer J.M."/>
            <person name="Subramaniam K."/>
            <person name="Lednicky J.A."/>
            <person name="Loeb J.C."/>
            <person name="Sayler K.A."/>
            <person name="Wisely S.M."/>
            <person name="Waltzek T.B."/>
        </authorList>
    </citation>
    <scope>NUCLEOTIDE SEQUENCE</scope>
    <source>
        <strain evidence="1">OV1288</strain>
    </source>
</reference>
<dbReference type="EMBL" id="MW424403">
    <property type="protein sequence ID" value="QRW44198.1"/>
    <property type="molecule type" value="Genomic_RNA"/>
</dbReference>
<gene>
    <name evidence="1" type="primary">VP3</name>
</gene>
<evidence type="ECO:0000313" key="1">
    <source>
        <dbReference type="EMBL" id="QRW44198.1"/>
    </source>
</evidence>
<organism evidence="1">
    <name type="scientific">Yunnan orbivirus</name>
    <dbReference type="NCBI Taxonomy" id="306276"/>
    <lineage>
        <taxon>Viruses</taxon>
        <taxon>Riboviria</taxon>
        <taxon>Orthornavirae</taxon>
        <taxon>Duplornaviricota</taxon>
        <taxon>Resentoviricetes</taxon>
        <taxon>Reovirales</taxon>
        <taxon>Sedoreoviridae</taxon>
        <taxon>Orbivirus</taxon>
        <taxon>Orbivirus yunnanense</taxon>
    </lineage>
</organism>
<proteinExistence type="predicted"/>
<protein>
    <submittedName>
        <fullName evidence="1">Outer shell protein</fullName>
    </submittedName>
</protein>
<sequence>MAEYGILIWRDKKKGNKSIPPEEYDIFIDLDETIEPKAKTDESLIKVSASEKIFKDVGSVDTLQFQTTFSTYKASGLTKRETSEIVMPTFIDKCITRLSESKKQEPIQMAVARAKMDPRKCNVGYEYVSNGFYSLQVTHSKILLKKNALQTVSVDRISMCTQRPHLDGIDRLYSQMLALKLFDVKMGKISKARSLTNLSSEASSDPCVLFLLEFKPYKLTVQPLTADTSKPEDLYSEVDEAEETNAVRRAIHVMEKSDPTDIKEYFDDLVEEIKDSFSDSKILTPITLYAKVSKYLPEVRIVMWKVNNISGTKATLASVSQWKDLTRLPIRVRGIMSALVHPINDVFETTDTPDTFKMVDQPVTSHNAYWLKWWNEHTYRQQETVEKRMKLIYGKREPGCMMEKIVLVNYLETLGFLYNLVGRYSGIEMRMNLYPGIFKRTLGGIHKVTDERRKQIIKEERDACDTYLHNHLFFDDWDEQLLFHIRRLSSLPAAFLVILRVAFGETLLIFDSEDFESDLNLVLLGQSDLDSFLGYYLPPLAYLAQKANNLNGRATIGEMLQAMCNYNLLIVFLSLFGDVSPLHHRTGGYRLFKRQMAGKYLLPHVVPAKDRTNHPQGLCLHDILLHLLGTIPCNEFLVEYLDPFDGLDQEAWTTAWDKIDEEATQQIEDDKIKYGEKAETWAVEQKAKVATRRKNALYRWNVRRCLKTLFSDAIFGKRSSNIVLQTIENISRLRMNYQEISMLMASQCRGFTDVVTVCYPITSPHRSIIVVTIYSFALTIEDALSSVMRRFPRNFENIFQHVLVQIGPDETSYTTKVTSMSTSDRLRVKGLGPMSTKLYPYTLLGVDAHALIIKHAEAKRGSPFFFVKIAGAE</sequence>